<evidence type="ECO:0000256" key="7">
    <source>
        <dbReference type="ARBA" id="ARBA00022729"/>
    </source>
</evidence>
<comment type="function">
    <text evidence="1">Removes C-terminal D-alanyl residues from sugar-peptide cell wall precursors.</text>
</comment>
<dbReference type="GO" id="GO:0009002">
    <property type="term" value="F:serine-type D-Ala-D-Ala carboxypeptidase activity"/>
    <property type="evidence" value="ECO:0007669"/>
    <property type="project" value="UniProtKB-EC"/>
</dbReference>
<dbReference type="PANTHER" id="PTHR21581">
    <property type="entry name" value="D-ALANYL-D-ALANINE CARBOXYPEPTIDASE"/>
    <property type="match status" value="1"/>
</dbReference>
<dbReference type="SUPFAM" id="SSF56601">
    <property type="entry name" value="beta-lactamase/transpeptidase-like"/>
    <property type="match status" value="1"/>
</dbReference>
<evidence type="ECO:0000256" key="5">
    <source>
        <dbReference type="ARBA" id="ARBA00022645"/>
    </source>
</evidence>
<dbReference type="InterPro" id="IPR018044">
    <property type="entry name" value="Peptidase_S11"/>
</dbReference>
<evidence type="ECO:0000256" key="10">
    <source>
        <dbReference type="ARBA" id="ARBA00022984"/>
    </source>
</evidence>
<comment type="catalytic activity">
    <reaction evidence="12">
        <text>Preferential cleavage: (Ac)2-L-Lys-D-Ala-|-D-Ala. Also transpeptidation of peptidyl-alanyl moieties that are N-acyl substituents of D-alanine.</text>
        <dbReference type="EC" id="3.4.16.4"/>
    </reaction>
</comment>
<protein>
    <recommendedName>
        <fullName evidence="4">serine-type D-Ala-D-Ala carboxypeptidase</fullName>
        <ecNumber evidence="4">3.4.16.4</ecNumber>
    </recommendedName>
</protein>
<keyword evidence="7" id="KW-0732">Signal</keyword>
<dbReference type="AlphaFoldDB" id="A0A9D2Q251"/>
<evidence type="ECO:0000256" key="14">
    <source>
        <dbReference type="PIRSR" id="PIRSR618044-2"/>
    </source>
</evidence>
<evidence type="ECO:0000256" key="11">
    <source>
        <dbReference type="ARBA" id="ARBA00023316"/>
    </source>
</evidence>
<dbReference type="EMBL" id="DWWA01000010">
    <property type="protein sequence ID" value="HJC71538.1"/>
    <property type="molecule type" value="Genomic_DNA"/>
</dbReference>
<dbReference type="GO" id="GO:0006508">
    <property type="term" value="P:proteolysis"/>
    <property type="evidence" value="ECO:0007669"/>
    <property type="project" value="UniProtKB-KW"/>
</dbReference>
<proteinExistence type="inferred from homology"/>
<reference evidence="18" key="2">
    <citation type="submission" date="2021-04" db="EMBL/GenBank/DDBJ databases">
        <authorList>
            <person name="Gilroy R."/>
        </authorList>
    </citation>
    <scope>NUCLEOTIDE SEQUENCE</scope>
    <source>
        <strain evidence="18">5933</strain>
    </source>
</reference>
<feature type="compositionally biased region" description="Low complexity" evidence="16">
    <location>
        <begin position="26"/>
        <end position="41"/>
    </location>
</feature>
<dbReference type="GO" id="GO:0009252">
    <property type="term" value="P:peptidoglycan biosynthetic process"/>
    <property type="evidence" value="ECO:0007669"/>
    <property type="project" value="UniProtKB-KW"/>
</dbReference>
<comment type="pathway">
    <text evidence="2">Cell wall biogenesis; peptidoglycan biosynthesis.</text>
</comment>
<feature type="domain" description="Peptidase S11 D-Ala-D-Ala carboxypeptidase A C-terminal" evidence="17">
    <location>
        <begin position="328"/>
        <end position="418"/>
    </location>
</feature>
<keyword evidence="11" id="KW-0961">Cell wall biogenesis/degradation</keyword>
<evidence type="ECO:0000256" key="3">
    <source>
        <dbReference type="ARBA" id="ARBA00007164"/>
    </source>
</evidence>
<evidence type="ECO:0000259" key="17">
    <source>
        <dbReference type="SMART" id="SM00936"/>
    </source>
</evidence>
<dbReference type="PANTHER" id="PTHR21581:SF6">
    <property type="entry name" value="TRAFFICKING PROTEIN PARTICLE COMPLEX SUBUNIT 12"/>
    <property type="match status" value="1"/>
</dbReference>
<dbReference type="InterPro" id="IPR015956">
    <property type="entry name" value="Peniciliin-bd_prot_C_sf"/>
</dbReference>
<feature type="compositionally biased region" description="Low complexity" evidence="16">
    <location>
        <begin position="1"/>
        <end position="17"/>
    </location>
</feature>
<sequence>MASAYASGGEEPAAAAADPPQTVVQSDPAANSADPAADPSAQGTPAPRSGIAEGAYEAPGGDDWNWKDDPTVKVDAAADPSGALSLPCRNAILVSTDTGEVLYEMQPDVRVPIASITKLMTLLLTFEAIDAGKISLTDTVPISEHAYNMGGSQIWLEPGETFTLDELVKAICVSSANDAAVAVAEYVGGSESVFAEMMNAKAKELGMENTHFMNACGLDEENHYSTARDVAVMSRELMKHETVMQYTGIWTDSLRGGETQLVNTNKLLKTYSGATGLKTGTTSGAGVCIAATAEREGMGLLAVVLGSPSSAERFVAATRLLDYGFANYELAQIPAVQGMAQALTVTGGISETVGLTTTAPSAVLVKKGQGAQLSAVAELPAQLAAPIMEGQKIGEIVLSGPQGEVGRYEVTAKGQVDVMNRENAWALLWNSLLTG</sequence>
<keyword evidence="6" id="KW-0645">Protease</keyword>
<comment type="caution">
    <text evidence="18">The sequence shown here is derived from an EMBL/GenBank/DDBJ whole genome shotgun (WGS) entry which is preliminary data.</text>
</comment>
<feature type="binding site" evidence="14">
    <location>
        <position position="278"/>
    </location>
    <ligand>
        <name>substrate</name>
    </ligand>
</feature>
<dbReference type="GO" id="GO:0008360">
    <property type="term" value="P:regulation of cell shape"/>
    <property type="evidence" value="ECO:0007669"/>
    <property type="project" value="UniProtKB-KW"/>
</dbReference>
<evidence type="ECO:0000256" key="15">
    <source>
        <dbReference type="RuleBase" id="RU004016"/>
    </source>
</evidence>
<dbReference type="InterPro" id="IPR037167">
    <property type="entry name" value="Peptidase_S11_C_sf"/>
</dbReference>
<keyword evidence="5 18" id="KW-0121">Carboxypeptidase</keyword>
<feature type="active site" description="Proton acceptor" evidence="13">
    <location>
        <position position="118"/>
    </location>
</feature>
<dbReference type="GO" id="GO:0071555">
    <property type="term" value="P:cell wall organization"/>
    <property type="evidence" value="ECO:0007669"/>
    <property type="project" value="UniProtKB-KW"/>
</dbReference>
<dbReference type="Pfam" id="PF07943">
    <property type="entry name" value="PBP5_C"/>
    <property type="match status" value="1"/>
</dbReference>
<dbReference type="SUPFAM" id="SSF69189">
    <property type="entry name" value="Penicillin-binding protein associated domain"/>
    <property type="match status" value="1"/>
</dbReference>
<feature type="region of interest" description="Disordered" evidence="16">
    <location>
        <begin position="1"/>
        <end position="69"/>
    </location>
</feature>
<evidence type="ECO:0000256" key="2">
    <source>
        <dbReference type="ARBA" id="ARBA00004752"/>
    </source>
</evidence>
<keyword evidence="8" id="KW-0378">Hydrolase</keyword>
<dbReference type="EC" id="3.4.16.4" evidence="4"/>
<dbReference type="Gene3D" id="3.40.710.10">
    <property type="entry name" value="DD-peptidase/beta-lactamase superfamily"/>
    <property type="match status" value="1"/>
</dbReference>
<dbReference type="InterPro" id="IPR012338">
    <property type="entry name" value="Beta-lactam/transpept-like"/>
</dbReference>
<evidence type="ECO:0000256" key="1">
    <source>
        <dbReference type="ARBA" id="ARBA00003217"/>
    </source>
</evidence>
<dbReference type="Pfam" id="PF00768">
    <property type="entry name" value="Peptidase_S11"/>
    <property type="match status" value="1"/>
</dbReference>
<gene>
    <name evidence="18" type="ORF">H9698_01925</name>
</gene>
<evidence type="ECO:0000256" key="6">
    <source>
        <dbReference type="ARBA" id="ARBA00022670"/>
    </source>
</evidence>
<dbReference type="InterPro" id="IPR012907">
    <property type="entry name" value="Peptidase_S11_C"/>
</dbReference>
<evidence type="ECO:0000313" key="18">
    <source>
        <dbReference type="EMBL" id="HJC71538.1"/>
    </source>
</evidence>
<evidence type="ECO:0000256" key="8">
    <source>
        <dbReference type="ARBA" id="ARBA00022801"/>
    </source>
</evidence>
<evidence type="ECO:0000256" key="16">
    <source>
        <dbReference type="SAM" id="MobiDB-lite"/>
    </source>
</evidence>
<evidence type="ECO:0000256" key="12">
    <source>
        <dbReference type="ARBA" id="ARBA00034000"/>
    </source>
</evidence>
<feature type="active site" description="Acyl-ester intermediate" evidence="13">
    <location>
        <position position="115"/>
    </location>
</feature>
<feature type="active site" evidence="13">
    <location>
        <position position="175"/>
    </location>
</feature>
<evidence type="ECO:0000313" key="19">
    <source>
        <dbReference type="Proteomes" id="UP000823918"/>
    </source>
</evidence>
<reference evidence="18" key="1">
    <citation type="journal article" date="2021" name="PeerJ">
        <title>Extensive microbial diversity within the chicken gut microbiome revealed by metagenomics and culture.</title>
        <authorList>
            <person name="Gilroy R."/>
            <person name="Ravi A."/>
            <person name="Getino M."/>
            <person name="Pursley I."/>
            <person name="Horton D.L."/>
            <person name="Alikhan N.F."/>
            <person name="Baker D."/>
            <person name="Gharbi K."/>
            <person name="Hall N."/>
            <person name="Watson M."/>
            <person name="Adriaenssens E.M."/>
            <person name="Foster-Nyarko E."/>
            <person name="Jarju S."/>
            <person name="Secka A."/>
            <person name="Antonio M."/>
            <person name="Oren A."/>
            <person name="Chaudhuri R.R."/>
            <person name="La Ragione R."/>
            <person name="Hildebrand F."/>
            <person name="Pallen M.J."/>
        </authorList>
    </citation>
    <scope>NUCLEOTIDE SEQUENCE</scope>
    <source>
        <strain evidence="18">5933</strain>
    </source>
</reference>
<dbReference type="Gene3D" id="2.60.410.10">
    <property type="entry name" value="D-Ala-D-Ala carboxypeptidase, C-terminal domain"/>
    <property type="match status" value="1"/>
</dbReference>
<organism evidence="18 19">
    <name type="scientific">Candidatus Ruthenibacterium merdavium</name>
    <dbReference type="NCBI Taxonomy" id="2838752"/>
    <lineage>
        <taxon>Bacteria</taxon>
        <taxon>Bacillati</taxon>
        <taxon>Bacillota</taxon>
        <taxon>Clostridia</taxon>
        <taxon>Eubacteriales</taxon>
        <taxon>Oscillospiraceae</taxon>
        <taxon>Ruthenibacterium</taxon>
    </lineage>
</organism>
<evidence type="ECO:0000256" key="4">
    <source>
        <dbReference type="ARBA" id="ARBA00012448"/>
    </source>
</evidence>
<dbReference type="SMART" id="SM00936">
    <property type="entry name" value="PBP5_C"/>
    <property type="match status" value="1"/>
</dbReference>
<dbReference type="PRINTS" id="PR00725">
    <property type="entry name" value="DADACBPTASE1"/>
</dbReference>
<keyword evidence="9" id="KW-0133">Cell shape</keyword>
<keyword evidence="10" id="KW-0573">Peptidoglycan synthesis</keyword>
<accession>A0A9D2Q251</accession>
<dbReference type="InterPro" id="IPR001967">
    <property type="entry name" value="Peptidase_S11_N"/>
</dbReference>
<dbReference type="Proteomes" id="UP000823918">
    <property type="component" value="Unassembled WGS sequence"/>
</dbReference>
<name>A0A9D2Q251_9FIRM</name>
<evidence type="ECO:0000256" key="13">
    <source>
        <dbReference type="PIRSR" id="PIRSR618044-1"/>
    </source>
</evidence>
<comment type="similarity">
    <text evidence="3 15">Belongs to the peptidase S11 family.</text>
</comment>
<evidence type="ECO:0000256" key="9">
    <source>
        <dbReference type="ARBA" id="ARBA00022960"/>
    </source>
</evidence>